<dbReference type="Pfam" id="PF25023">
    <property type="entry name" value="TEN_YD-shell"/>
    <property type="match status" value="6"/>
</dbReference>
<protein>
    <submittedName>
        <fullName evidence="4">Putative YD repeat protein</fullName>
    </submittedName>
</protein>
<dbReference type="Pfam" id="PF20148">
    <property type="entry name" value="DUF6531"/>
    <property type="match status" value="1"/>
</dbReference>
<dbReference type="PANTHER" id="PTHR32305:SF15">
    <property type="entry name" value="PROTEIN RHSA-RELATED"/>
    <property type="match status" value="1"/>
</dbReference>
<evidence type="ECO:0000259" key="3">
    <source>
        <dbReference type="Pfam" id="PF25023"/>
    </source>
</evidence>
<keyword evidence="5" id="KW-1185">Reference proteome</keyword>
<organism evidence="4 5">
    <name type="scientific">Lachnoanaerobaculum saburreum</name>
    <dbReference type="NCBI Taxonomy" id="467210"/>
    <lineage>
        <taxon>Bacteria</taxon>
        <taxon>Bacillati</taxon>
        <taxon>Bacillota</taxon>
        <taxon>Clostridia</taxon>
        <taxon>Lachnospirales</taxon>
        <taxon>Lachnospiraceae</taxon>
        <taxon>Lachnoanaerobaculum</taxon>
    </lineage>
</organism>
<dbReference type="InterPro" id="IPR056823">
    <property type="entry name" value="TEN-like_YD-shell"/>
</dbReference>
<dbReference type="PANTHER" id="PTHR32305">
    <property type="match status" value="1"/>
</dbReference>
<feature type="domain" description="Teneurin-like YD-shell" evidence="3">
    <location>
        <begin position="265"/>
        <end position="424"/>
    </location>
</feature>
<feature type="domain" description="Teneurin-like YD-shell" evidence="3">
    <location>
        <begin position="1188"/>
        <end position="1265"/>
    </location>
</feature>
<feature type="non-terminal residue" evidence="4">
    <location>
        <position position="1265"/>
    </location>
</feature>
<dbReference type="InterPro" id="IPR006530">
    <property type="entry name" value="YD"/>
</dbReference>
<dbReference type="Gene3D" id="2.180.10.10">
    <property type="entry name" value="RHS repeat-associated core"/>
    <property type="match status" value="4"/>
</dbReference>
<proteinExistence type="predicted"/>
<feature type="domain" description="DUF6531" evidence="2">
    <location>
        <begin position="183"/>
        <end position="254"/>
    </location>
</feature>
<keyword evidence="1" id="KW-0677">Repeat</keyword>
<dbReference type="EMBL" id="LSDA01000078">
    <property type="protein sequence ID" value="KXB57724.1"/>
    <property type="molecule type" value="Genomic_DNA"/>
</dbReference>
<dbReference type="AlphaFoldDB" id="A0A133ZQL7"/>
<feature type="domain" description="Teneurin-like YD-shell" evidence="3">
    <location>
        <begin position="578"/>
        <end position="762"/>
    </location>
</feature>
<dbReference type="STRING" id="467210.HMPREF1866_01318"/>
<feature type="domain" description="Teneurin-like YD-shell" evidence="3">
    <location>
        <begin position="962"/>
        <end position="1115"/>
    </location>
</feature>
<dbReference type="InterPro" id="IPR045351">
    <property type="entry name" value="DUF6531"/>
</dbReference>
<feature type="domain" description="Teneurin-like YD-shell" evidence="3">
    <location>
        <begin position="440"/>
        <end position="507"/>
    </location>
</feature>
<dbReference type="NCBIfam" id="TIGR01643">
    <property type="entry name" value="YD_repeat_2x"/>
    <property type="match status" value="9"/>
</dbReference>
<comment type="caution">
    <text evidence="4">The sequence shown here is derived from an EMBL/GenBank/DDBJ whole genome shotgun (WGS) entry which is preliminary data.</text>
</comment>
<name>A0A133ZQL7_9FIRM</name>
<reference evidence="5" key="1">
    <citation type="submission" date="2016-01" db="EMBL/GenBank/DDBJ databases">
        <authorList>
            <person name="Mitreva M."/>
            <person name="Pepin K.H."/>
            <person name="Mihindukulasuriya K.A."/>
            <person name="Fulton R."/>
            <person name="Fronick C."/>
            <person name="O'Laughlin M."/>
            <person name="Miner T."/>
            <person name="Herter B."/>
            <person name="Rosa B.A."/>
            <person name="Cordes M."/>
            <person name="Tomlinson C."/>
            <person name="Wollam A."/>
            <person name="Palsikar V.B."/>
            <person name="Mardis E.R."/>
            <person name="Wilson R.K."/>
        </authorList>
    </citation>
    <scope>NUCLEOTIDE SEQUENCE [LARGE SCALE GENOMIC DNA]</scope>
    <source>
        <strain evidence="5">DNF00896</strain>
    </source>
</reference>
<evidence type="ECO:0000259" key="2">
    <source>
        <dbReference type="Pfam" id="PF20148"/>
    </source>
</evidence>
<evidence type="ECO:0000313" key="4">
    <source>
        <dbReference type="EMBL" id="KXB57724.1"/>
    </source>
</evidence>
<feature type="domain" description="Teneurin-like YD-shell" evidence="3">
    <location>
        <begin position="787"/>
        <end position="933"/>
    </location>
</feature>
<dbReference type="Proteomes" id="UP000070394">
    <property type="component" value="Unassembled WGS sequence"/>
</dbReference>
<evidence type="ECO:0000256" key="1">
    <source>
        <dbReference type="ARBA" id="ARBA00022737"/>
    </source>
</evidence>
<sequence>MNKTLKRKECLMKRVRGSSIKLKSDVNISADKVLLKGKKSKTYEDLKEPYKDMSKDFERLLPMMLGAMPVMAGVPSEKDKLMLKLMGSLAACAGVKIIKNQDGSYSAVYTGALNRVRNNALPAALELSDAQLKEEIYKIISKMLEKNGPAFASWNELLKDLMKNNSMEDFLKGARGALCAMTGDPVNANTGNFTYSKEDIILRSKFPIGFIRSYNSSEKRTGVLGKGWRHSYEISVSREENGYILHLSDGQDEAYFVDEEGRIHSVFDDFNRLKQMQTGFIYNAESGLIYLFDKAGKLLRIERKDGEAVCLSYDSKDRLVEVSNESGSKISLYYNDFGKLSEIKDHTGRKVEYSYEGNQLGRVYIEGKLTYSYYYKDELLEKIKNPRGIYVLKNLYDGENRVKIQKFADGGIIRYEYKSEESKTFVINQNGNAEVHIHDENFRNIESEYAGESESFTYDTRNLLTSYKDKKGNVTAYEYDKEGKLTKVTFPDNQSESVDYDSEGNVAVHYINGEEIEKYFYDDKGRIIESKNALGESTKLDYSKVGNTESLIITLPDSSTRKVYYDNRGNISGIEEENGKVTTYEYDNLNRVIASIDGEGNKTGFSYDERDLLTAVKDALGNTCRYNYTENGKLSLFEDFRGGITKINYNELNKIKDFTLPDGENFRMEYDLCQNLIKEVYPDGGEVEYTYNATNLVEKKTLQNKGEYKYHYDANGNLIKIIDPLGNMEEYSYDERNRLISYRDKSGEETEYEYGKHSLNITNNLGTHKIKYDILGRIILETDVYGFTREYEYNELGKIKRIKSGEFETLYDYYKGGLLQRKIYPDKRYEIFTYDKNLNVVRRENEKGDYVLFTYDKLNRLIEVKNNFSQKQSFEYDAMGNVIKETDAMGHVTEYSYSLGGKLISVIDALENRTEYGYDKVGRLITVYRHEGDKELISGVESVNTSLKEHIDAENVPRVTRYKRDLMGNIVSVTNALGYEETFSYDLLGRVTGKKDREGYNTAYSYTEAGDIKSIIYNDGKSVEYTYNSLKQLSQVKDALGTINIEDDKFGRATKVVDYNGEEVSYRYGENGERLKTLYPDGSSVSYEYDKYLRLTSLTSGNKRVDYTYDKEGRLIRKDMSDEVSSIYEYNERGLLSKLCHLKNNVKLEEYAYDYDLLGNKTKIVRHRDVNPKGIKENDNKEKIIHKLWNDSATFYYGYDALNRLIEVKRGDRLVSKYTYDAYGNRESLKRSNDLEIRYTYDALDRLIKEGGLQGNKTYEYDKRG</sequence>
<dbReference type="InterPro" id="IPR050708">
    <property type="entry name" value="T6SS_VgrG/RHS"/>
</dbReference>
<accession>A0A133ZQL7</accession>
<gene>
    <name evidence="4" type="ORF">HMPREF1866_01318</name>
</gene>
<evidence type="ECO:0000313" key="5">
    <source>
        <dbReference type="Proteomes" id="UP000070394"/>
    </source>
</evidence>